<organism evidence="1 2">
    <name type="scientific">Schistosoma mekongi</name>
    <name type="common">Parasitic worm</name>
    <dbReference type="NCBI Taxonomy" id="38744"/>
    <lineage>
        <taxon>Eukaryota</taxon>
        <taxon>Metazoa</taxon>
        <taxon>Spiralia</taxon>
        <taxon>Lophotrochozoa</taxon>
        <taxon>Platyhelminthes</taxon>
        <taxon>Trematoda</taxon>
        <taxon>Digenea</taxon>
        <taxon>Strigeidida</taxon>
        <taxon>Schistosomatoidea</taxon>
        <taxon>Schistosomatidae</taxon>
        <taxon>Schistosoma</taxon>
    </lineage>
</organism>
<proteinExistence type="predicted"/>
<evidence type="ECO:0000313" key="2">
    <source>
        <dbReference type="Proteomes" id="UP001292079"/>
    </source>
</evidence>
<gene>
    <name evidence="1" type="ORF">MN116_002795</name>
</gene>
<dbReference type="AlphaFoldDB" id="A0AAE2D6W4"/>
<reference evidence="1" key="2">
    <citation type="journal article" date="2023" name="Infect Dis Poverty">
        <title>Chromosome-scale genome of the human blood fluke Schistosoma mekongi and its implications for public health.</title>
        <authorList>
            <person name="Zhou M."/>
            <person name="Xu L."/>
            <person name="Xu D."/>
            <person name="Chen W."/>
            <person name="Khan J."/>
            <person name="Hu Y."/>
            <person name="Huang H."/>
            <person name="Wei H."/>
            <person name="Zhang Y."/>
            <person name="Chusongsang P."/>
            <person name="Tanasarnprasert K."/>
            <person name="Hu X."/>
            <person name="Limpanont Y."/>
            <person name="Lv Z."/>
        </authorList>
    </citation>
    <scope>NUCLEOTIDE SEQUENCE</scope>
    <source>
        <strain evidence="1">LV_2022a</strain>
    </source>
</reference>
<name>A0AAE2D6W4_SCHME</name>
<comment type="caution">
    <text evidence="1">The sequence shown here is derived from an EMBL/GenBank/DDBJ whole genome shotgun (WGS) entry which is preliminary data.</text>
</comment>
<sequence>MLIYSELLSTYTLNDNTPKYDQVNNNTKEKRLPRFALSEKNKNRQLYDTQMNSTSNLHSYTLNSSNSTTMISSYRLPMFPTLFSNYENNSNYYTLNKHKTIDNDDTDSNNSQITLAAIDNLSNDSVKYIQSFNDQFMTKNQIFNNEQLNNLKLVNDKKYEINSNIKECEIIEVDTMKTNVDLHKKEMQNSLKYDNNETIDRVRHIDKLFCELSRKMYCLSEGNGSLMNNLFKVTEHLKYFKGILQNHHKHCSTIQPHHQMNSFSQIENSSYEHRMYDSPVKQLNSPYQNDNSMINRLKLKTPSGIHNNQFSYSQPNLNHDINYYHNVDTSITHTGAYVNHYHNSNENNHECNTCTMNVHMNKSSGYRTETKNTLEQNAQKTNDKLFHQSQINRIPQIFTKANRFTTINLTASLFRTTSKERSHKKPPT</sequence>
<dbReference type="Proteomes" id="UP001292079">
    <property type="component" value="Unassembled WGS sequence"/>
</dbReference>
<dbReference type="EMBL" id="JALJAT010000002">
    <property type="protein sequence ID" value="KAK4473424.1"/>
    <property type="molecule type" value="Genomic_DNA"/>
</dbReference>
<keyword evidence="2" id="KW-1185">Reference proteome</keyword>
<reference evidence="1" key="1">
    <citation type="submission" date="2022-04" db="EMBL/GenBank/DDBJ databases">
        <authorList>
            <person name="Xu L."/>
            <person name="Lv Z."/>
        </authorList>
    </citation>
    <scope>NUCLEOTIDE SEQUENCE</scope>
    <source>
        <strain evidence="1">LV_2022a</strain>
    </source>
</reference>
<evidence type="ECO:0000313" key="1">
    <source>
        <dbReference type="EMBL" id="KAK4473424.1"/>
    </source>
</evidence>
<protein>
    <submittedName>
        <fullName evidence="1">Uncharacterized protein</fullName>
    </submittedName>
</protein>
<accession>A0AAE2D6W4</accession>